<dbReference type="GO" id="GO:0004222">
    <property type="term" value="F:metalloendopeptidase activity"/>
    <property type="evidence" value="ECO:0007669"/>
    <property type="project" value="TreeGrafter"/>
</dbReference>
<dbReference type="InterPro" id="IPR011055">
    <property type="entry name" value="Dup_hybrid_motif"/>
</dbReference>
<sequence>MTRPFIHDVTRKTRLLSAAAIVALTAGCFDNADLDLRNNFGNGIDTSGAVRQASSPRPRPDNRGVISYPNYQVAVARRGDDITSLANRLGVDPQTLANYNGVATDTSLRNGEIIALPGRVSEPSEATGAVTSGRTQTPRVIDVETLASGAIDRAPNVNSGTAEGTINAQSESPTGNEPVRHKVGRGETAYSVARLYNVSVRSLAQWNGLGSDLNVREGQYLLIPTATQARQAQNTTPEPTPAAAVSAPGTGSTTPVPPSASSPLPQNDTTPAEEVEETPEAPDLGETRSDSGGRLIMPVDGNIIRPFDEGRGGGIDISADAGKTVVAADAGTVAAITEDTDDVPVLVLRHSGNLLTIYANVSDISVSKGDRVTRGQQIATVRDGNPSFIRFEVRRGFDPVDPVDFLN</sequence>
<feature type="region of interest" description="Disordered" evidence="1">
    <location>
        <begin position="155"/>
        <end position="183"/>
    </location>
</feature>
<dbReference type="SMART" id="SM00257">
    <property type="entry name" value="LysM"/>
    <property type="match status" value="2"/>
</dbReference>
<dbReference type="CDD" id="cd12797">
    <property type="entry name" value="M23_peptidase"/>
    <property type="match status" value="1"/>
</dbReference>
<dbReference type="PANTHER" id="PTHR21666">
    <property type="entry name" value="PEPTIDASE-RELATED"/>
    <property type="match status" value="1"/>
</dbReference>
<dbReference type="InterPro" id="IPR018392">
    <property type="entry name" value="LysM"/>
</dbReference>
<evidence type="ECO:0000313" key="4">
    <source>
        <dbReference type="Proteomes" id="UP000640583"/>
    </source>
</evidence>
<gene>
    <name evidence="3" type="ORF">H1D41_14700</name>
</gene>
<feature type="compositionally biased region" description="Polar residues" evidence="1">
    <location>
        <begin position="156"/>
        <end position="175"/>
    </location>
</feature>
<dbReference type="InterPro" id="IPR050570">
    <property type="entry name" value="Cell_wall_metabolism_enzyme"/>
</dbReference>
<feature type="domain" description="LysM" evidence="2">
    <location>
        <begin position="179"/>
        <end position="223"/>
    </location>
</feature>
<dbReference type="Pfam" id="PF01551">
    <property type="entry name" value="Peptidase_M23"/>
    <property type="match status" value="1"/>
</dbReference>
<keyword evidence="4" id="KW-1185">Reference proteome</keyword>
<evidence type="ECO:0000313" key="3">
    <source>
        <dbReference type="EMBL" id="MBI1494891.1"/>
    </source>
</evidence>
<dbReference type="PROSITE" id="PS51782">
    <property type="entry name" value="LYSM"/>
    <property type="match status" value="1"/>
</dbReference>
<feature type="region of interest" description="Disordered" evidence="1">
    <location>
        <begin position="229"/>
        <end position="296"/>
    </location>
</feature>
<evidence type="ECO:0000256" key="1">
    <source>
        <dbReference type="SAM" id="MobiDB-lite"/>
    </source>
</evidence>
<evidence type="ECO:0000259" key="2">
    <source>
        <dbReference type="PROSITE" id="PS51782"/>
    </source>
</evidence>
<dbReference type="SUPFAM" id="SSF51261">
    <property type="entry name" value="Duplicated hybrid motif"/>
    <property type="match status" value="1"/>
</dbReference>
<accession>A0A8J7LQB5</accession>
<dbReference type="PANTHER" id="PTHR21666:SF270">
    <property type="entry name" value="MUREIN HYDROLASE ACTIVATOR ENVC"/>
    <property type="match status" value="1"/>
</dbReference>
<comment type="caution">
    <text evidence="3">The sequence shown here is derived from an EMBL/GenBank/DDBJ whole genome shotgun (WGS) entry which is preliminary data.</text>
</comment>
<dbReference type="AlphaFoldDB" id="A0A8J7LQB5"/>
<name>A0A8J7LQB5_9RHOB</name>
<dbReference type="InterPro" id="IPR036779">
    <property type="entry name" value="LysM_dom_sf"/>
</dbReference>
<dbReference type="RefSeq" id="WP_228849626.1">
    <property type="nucleotide sequence ID" value="NZ_JADCKQ010000012.1"/>
</dbReference>
<dbReference type="Gene3D" id="2.70.70.10">
    <property type="entry name" value="Glucose Permease (Domain IIA)"/>
    <property type="match status" value="1"/>
</dbReference>
<dbReference type="EMBL" id="JADCKQ010000012">
    <property type="protein sequence ID" value="MBI1494891.1"/>
    <property type="molecule type" value="Genomic_DNA"/>
</dbReference>
<protein>
    <submittedName>
        <fullName evidence="3">Peptidoglycan DD-metalloendopeptidase family protein</fullName>
    </submittedName>
</protein>
<dbReference type="PROSITE" id="PS51257">
    <property type="entry name" value="PROKAR_LIPOPROTEIN"/>
    <property type="match status" value="1"/>
</dbReference>
<dbReference type="CDD" id="cd00118">
    <property type="entry name" value="LysM"/>
    <property type="match status" value="1"/>
</dbReference>
<proteinExistence type="predicted"/>
<organism evidence="3 4">
    <name type="scientific">Halocynthiibacter styelae</name>
    <dbReference type="NCBI Taxonomy" id="2761955"/>
    <lineage>
        <taxon>Bacteria</taxon>
        <taxon>Pseudomonadati</taxon>
        <taxon>Pseudomonadota</taxon>
        <taxon>Alphaproteobacteria</taxon>
        <taxon>Rhodobacterales</taxon>
        <taxon>Paracoccaceae</taxon>
        <taxon>Halocynthiibacter</taxon>
    </lineage>
</organism>
<reference evidence="3" key="1">
    <citation type="submission" date="2020-10" db="EMBL/GenBank/DDBJ databases">
        <title>Paenihalocynthiibacter styelae gen. nov., sp. nov., isolated from stalked sea squirt Styela clava.</title>
        <authorList>
            <person name="Kim Y.-O."/>
            <person name="Yoon J.-H."/>
        </authorList>
    </citation>
    <scope>NUCLEOTIDE SEQUENCE</scope>
    <source>
        <strain evidence="3">MYP1-1</strain>
    </source>
</reference>
<dbReference type="InterPro" id="IPR016047">
    <property type="entry name" value="M23ase_b-sheet_dom"/>
</dbReference>
<dbReference type="Proteomes" id="UP000640583">
    <property type="component" value="Unassembled WGS sequence"/>
</dbReference>
<feature type="compositionally biased region" description="Acidic residues" evidence="1">
    <location>
        <begin position="271"/>
        <end position="280"/>
    </location>
</feature>
<dbReference type="Pfam" id="PF01476">
    <property type="entry name" value="LysM"/>
    <property type="match status" value="2"/>
</dbReference>
<dbReference type="Gene3D" id="3.10.350.10">
    <property type="entry name" value="LysM domain"/>
    <property type="match status" value="2"/>
</dbReference>